<evidence type="ECO:0000313" key="2">
    <source>
        <dbReference type="EMBL" id="MBO8446760.1"/>
    </source>
</evidence>
<dbReference type="AlphaFoldDB" id="A0A9D9HA42"/>
<organism evidence="2 3">
    <name type="scientific">Candidatus Enterocola intestinipullorum</name>
    <dbReference type="NCBI Taxonomy" id="2840783"/>
    <lineage>
        <taxon>Bacteria</taxon>
        <taxon>Pseudomonadati</taxon>
        <taxon>Bacteroidota</taxon>
        <taxon>Bacteroidia</taxon>
        <taxon>Bacteroidales</taxon>
        <taxon>Candidatus Enterocola</taxon>
    </lineage>
</organism>
<protein>
    <submittedName>
        <fullName evidence="2">Glycosyltransferase</fullName>
    </submittedName>
</protein>
<dbReference type="GO" id="GO:0016758">
    <property type="term" value="F:hexosyltransferase activity"/>
    <property type="evidence" value="ECO:0007669"/>
    <property type="project" value="UniProtKB-ARBA"/>
</dbReference>
<dbReference type="Pfam" id="PF00535">
    <property type="entry name" value="Glycos_transf_2"/>
    <property type="match status" value="1"/>
</dbReference>
<feature type="domain" description="Glycosyltransferase 2-like" evidence="1">
    <location>
        <begin position="7"/>
        <end position="133"/>
    </location>
</feature>
<sequence>MQNHLISIITINYNNAEGLNKTLASVNCQTSDEFEHIIVDGGSTDNSVDIIKRYENDRISRTWISEKDSGIYNAMNKGIRMAHGQYVQFLNSGDYLVDKYVISRMSDALRRKDYPDILYGNIIVITKKGRLSRNKGVQGKYVTPWMMYQGAIPHSSAYIKRELFDRYGMYDENMKIVSDWEWYFEVTYYHGIHPKHEDTDVSCFNSDGISETNHELNAKERRQVIERIMPPQVLPDYDRWKTLLLKQTAINRHPFAVKFQNALLCIINIAEKIQLRRNSRKLKREFKKKGIEIV</sequence>
<dbReference type="EMBL" id="JADIMR010000047">
    <property type="protein sequence ID" value="MBO8446760.1"/>
    <property type="molecule type" value="Genomic_DNA"/>
</dbReference>
<accession>A0A9D9HA42</accession>
<dbReference type="CDD" id="cd06433">
    <property type="entry name" value="GT_2_WfgS_like"/>
    <property type="match status" value="1"/>
</dbReference>
<comment type="caution">
    <text evidence="2">The sequence shown here is derived from an EMBL/GenBank/DDBJ whole genome shotgun (WGS) entry which is preliminary data.</text>
</comment>
<dbReference type="Proteomes" id="UP000823637">
    <property type="component" value="Unassembled WGS sequence"/>
</dbReference>
<name>A0A9D9HA42_9BACT</name>
<dbReference type="SUPFAM" id="SSF53448">
    <property type="entry name" value="Nucleotide-diphospho-sugar transferases"/>
    <property type="match status" value="1"/>
</dbReference>
<evidence type="ECO:0000259" key="1">
    <source>
        <dbReference type="Pfam" id="PF00535"/>
    </source>
</evidence>
<dbReference type="PANTHER" id="PTHR22916">
    <property type="entry name" value="GLYCOSYLTRANSFERASE"/>
    <property type="match status" value="1"/>
</dbReference>
<reference evidence="2" key="1">
    <citation type="submission" date="2020-10" db="EMBL/GenBank/DDBJ databases">
        <authorList>
            <person name="Gilroy R."/>
        </authorList>
    </citation>
    <scope>NUCLEOTIDE SEQUENCE</scope>
    <source>
        <strain evidence="2">D3-1215</strain>
    </source>
</reference>
<dbReference type="PANTHER" id="PTHR22916:SF67">
    <property type="entry name" value="COLANIC ACID BIOSYNTHESIS GLYCOSYL TRANSFERASE WCAE-RELATED"/>
    <property type="match status" value="1"/>
</dbReference>
<dbReference type="InterPro" id="IPR001173">
    <property type="entry name" value="Glyco_trans_2-like"/>
</dbReference>
<reference evidence="2" key="2">
    <citation type="journal article" date="2021" name="PeerJ">
        <title>Extensive microbial diversity within the chicken gut microbiome revealed by metagenomics and culture.</title>
        <authorList>
            <person name="Gilroy R."/>
            <person name="Ravi A."/>
            <person name="Getino M."/>
            <person name="Pursley I."/>
            <person name="Horton D.L."/>
            <person name="Alikhan N.F."/>
            <person name="Baker D."/>
            <person name="Gharbi K."/>
            <person name="Hall N."/>
            <person name="Watson M."/>
            <person name="Adriaenssens E.M."/>
            <person name="Foster-Nyarko E."/>
            <person name="Jarju S."/>
            <person name="Secka A."/>
            <person name="Antonio M."/>
            <person name="Oren A."/>
            <person name="Chaudhuri R.R."/>
            <person name="La Ragione R."/>
            <person name="Hildebrand F."/>
            <person name="Pallen M.J."/>
        </authorList>
    </citation>
    <scope>NUCLEOTIDE SEQUENCE</scope>
    <source>
        <strain evidence="2">D3-1215</strain>
    </source>
</reference>
<evidence type="ECO:0000313" key="3">
    <source>
        <dbReference type="Proteomes" id="UP000823637"/>
    </source>
</evidence>
<proteinExistence type="predicted"/>
<dbReference type="Gene3D" id="3.90.550.10">
    <property type="entry name" value="Spore Coat Polysaccharide Biosynthesis Protein SpsA, Chain A"/>
    <property type="match status" value="1"/>
</dbReference>
<dbReference type="InterPro" id="IPR029044">
    <property type="entry name" value="Nucleotide-diphossugar_trans"/>
</dbReference>
<gene>
    <name evidence="2" type="ORF">IAC32_03310</name>
</gene>